<proteinExistence type="predicted"/>
<comment type="caution">
    <text evidence="1">The sequence shown here is derived from an EMBL/GenBank/DDBJ whole genome shotgun (WGS) entry which is preliminary data.</text>
</comment>
<reference evidence="1" key="1">
    <citation type="submission" date="2022-02" db="EMBL/GenBank/DDBJ databases">
        <title>Plant Genome Project.</title>
        <authorList>
            <person name="Zhang R.-G."/>
        </authorList>
    </citation>
    <scope>NUCLEOTIDE SEQUENCE</scope>
    <source>
        <strain evidence="1">AT1</strain>
    </source>
</reference>
<evidence type="ECO:0000313" key="1">
    <source>
        <dbReference type="EMBL" id="KAI8546819.1"/>
    </source>
</evidence>
<keyword evidence="2" id="KW-1185">Reference proteome</keyword>
<dbReference type="Proteomes" id="UP001062846">
    <property type="component" value="Chromosome 7"/>
</dbReference>
<protein>
    <submittedName>
        <fullName evidence="1">Uncharacterized protein</fullName>
    </submittedName>
</protein>
<evidence type="ECO:0000313" key="2">
    <source>
        <dbReference type="Proteomes" id="UP001062846"/>
    </source>
</evidence>
<name>A0ACC0N1W1_RHOML</name>
<accession>A0ACC0N1W1</accession>
<sequence length="150" mass="16772">MPVPLAPYPTPTVPVTPPAANGKLLNSVLVLVCKECRILFAATYKKKKEFFLRLNGKIGYRDHTSQQPRNHQAILIIRCTKPASVLRVPKPFTLSSRSNFRMLCRLQCRHSCSTSSKPSGTRQLRELSDAVDVPIWSTASTSTTEQKFNS</sequence>
<dbReference type="EMBL" id="CM046394">
    <property type="protein sequence ID" value="KAI8546819.1"/>
    <property type="molecule type" value="Genomic_DNA"/>
</dbReference>
<gene>
    <name evidence="1" type="ORF">RHMOL_Rhmol07G0149100</name>
</gene>
<organism evidence="1 2">
    <name type="scientific">Rhododendron molle</name>
    <name type="common">Chinese azalea</name>
    <name type="synonym">Azalea mollis</name>
    <dbReference type="NCBI Taxonomy" id="49168"/>
    <lineage>
        <taxon>Eukaryota</taxon>
        <taxon>Viridiplantae</taxon>
        <taxon>Streptophyta</taxon>
        <taxon>Embryophyta</taxon>
        <taxon>Tracheophyta</taxon>
        <taxon>Spermatophyta</taxon>
        <taxon>Magnoliopsida</taxon>
        <taxon>eudicotyledons</taxon>
        <taxon>Gunneridae</taxon>
        <taxon>Pentapetalae</taxon>
        <taxon>asterids</taxon>
        <taxon>Ericales</taxon>
        <taxon>Ericaceae</taxon>
        <taxon>Ericoideae</taxon>
        <taxon>Rhodoreae</taxon>
        <taxon>Rhododendron</taxon>
    </lineage>
</organism>